<evidence type="ECO:0000313" key="2">
    <source>
        <dbReference type="EMBL" id="ASA25686.1"/>
    </source>
</evidence>
<feature type="transmembrane region" description="Helical" evidence="1">
    <location>
        <begin position="35"/>
        <end position="58"/>
    </location>
</feature>
<keyword evidence="3" id="KW-1185">Reference proteome</keyword>
<name>A0A2Z2KG02_9BACL</name>
<dbReference type="RefSeq" id="WP_087919648.1">
    <property type="nucleotide sequence ID" value="NZ_CP021780.1"/>
</dbReference>
<evidence type="ECO:0000313" key="3">
    <source>
        <dbReference type="Proteomes" id="UP000249890"/>
    </source>
</evidence>
<dbReference type="AlphaFoldDB" id="A0A2Z2KG02"/>
<accession>A0A2Z2KG02</accession>
<dbReference type="Proteomes" id="UP000249890">
    <property type="component" value="Chromosome"/>
</dbReference>
<keyword evidence="1" id="KW-1133">Transmembrane helix</keyword>
<evidence type="ECO:0008006" key="4">
    <source>
        <dbReference type="Google" id="ProtNLM"/>
    </source>
</evidence>
<protein>
    <recommendedName>
        <fullName evidence="4">DUF2569 domain-containing protein</fullName>
    </recommendedName>
</protein>
<dbReference type="OrthoDB" id="9155572at2"/>
<feature type="transmembrane region" description="Helical" evidence="1">
    <location>
        <begin position="87"/>
        <end position="110"/>
    </location>
</feature>
<keyword evidence="1" id="KW-0812">Transmembrane</keyword>
<dbReference type="Pfam" id="PF10754">
    <property type="entry name" value="DUF2569"/>
    <property type="match status" value="1"/>
</dbReference>
<organism evidence="2 3">
    <name type="scientific">Paenibacillus donghaensis</name>
    <dbReference type="NCBI Taxonomy" id="414771"/>
    <lineage>
        <taxon>Bacteria</taxon>
        <taxon>Bacillati</taxon>
        <taxon>Bacillota</taxon>
        <taxon>Bacilli</taxon>
        <taxon>Bacillales</taxon>
        <taxon>Paenibacillaceae</taxon>
        <taxon>Paenibacillus</taxon>
    </lineage>
</organism>
<feature type="transmembrane region" description="Helical" evidence="1">
    <location>
        <begin position="154"/>
        <end position="175"/>
    </location>
</feature>
<keyword evidence="1" id="KW-0472">Membrane</keyword>
<reference evidence="2 3" key="1">
    <citation type="submission" date="2017-06" db="EMBL/GenBank/DDBJ databases">
        <title>Complete genome sequence of Paenibacillus donghaensis KCTC 13049T isolated from East Sea sediment, South Korea.</title>
        <authorList>
            <person name="Jung B.K."/>
            <person name="Hong S.-J."/>
            <person name="Shin J.-H."/>
        </authorList>
    </citation>
    <scope>NUCLEOTIDE SEQUENCE [LARGE SCALE GENOMIC DNA]</scope>
    <source>
        <strain evidence="2 3">KCTC 13049</strain>
    </source>
</reference>
<proteinExistence type="predicted"/>
<evidence type="ECO:0000256" key="1">
    <source>
        <dbReference type="SAM" id="Phobius"/>
    </source>
</evidence>
<dbReference type="KEGG" id="pdh:B9T62_36130"/>
<sequence>MQELVKEQVGQEEVENERAEMKMEWDDEIHGPRGILGWLLVAFIGMVFSMFFVAMQLFTKTIPALSSDSEVVRFETRSFREIYDSEWTTILIFDAVFYGALIIYTGYVLFEFLREKPIVPRLMIILYSVNLLAAIIRTYLLLTTVDAVSEELKASYWSIAIAAGICLVWIPYFKLSVRVDNTFSK</sequence>
<dbReference type="InterPro" id="IPR019690">
    <property type="entry name" value="DUF2569"/>
</dbReference>
<dbReference type="EMBL" id="CP021780">
    <property type="protein sequence ID" value="ASA25686.1"/>
    <property type="molecule type" value="Genomic_DNA"/>
</dbReference>
<gene>
    <name evidence="2" type="ORF">B9T62_36130</name>
</gene>
<feature type="transmembrane region" description="Helical" evidence="1">
    <location>
        <begin position="122"/>
        <end position="142"/>
    </location>
</feature>